<dbReference type="Proteomes" id="UP000239907">
    <property type="component" value="Unassembled WGS sequence"/>
</dbReference>
<sequence length="638" mass="71874">MADTLTQTLSRHFGHQTFRPLQREIIESVLNGDPTLAILPTGGGKSLTYQLPALLLDGVTLVISPLISLIQDQTQELKRKGLAVGHFDSTLNSELRSQQLSLLRKGEFKLFYTSPESLANPALSTVLRQIDIALVAIDEAHCISDWGHSYRPSYLYLPKIVRSFKPHSVLALTATATHKTASEIRKLFKIKTAQQFSSSHLRPNLRFKITPCSANKKDQPLLATLSNKENLPAIVYAMRQEQCEAIAHLLNTHGYKARSYHAGLNTTARSQIQNAFLRDEIEVVVATIAFGMGVDKPNIRSVIHYHLPKSPEGWMQESGRAGRDGLPSLCQLLACGDDLIPLENFIQAKVIRERPLTKLIGSLFEHGMTSKISPYHTRVQLDLHVSSLDIILARLEVSGYLKFIGTSWRYIWAWPVAGSRLDLSSFSKIIRNALEHIFNLGERYDTESTESDFSVTPNKLWKTLDELKEDGTIVYKPSGWFWHYKINKKSRDVAAIKHELLDHLQKQIATEMAKLGEVQRIATTRACIPNKLAQWFGENVSTPCGTCSSCRKEARPRKLPRSTVPPVSDAQLEAIHKLLDSPKNRIRTNQQLTRFLCGIPSPYLRHYWLTKNSNFGLLSKHHYTDIHNYAKAILNAAD</sequence>
<dbReference type="PROSITE" id="PS51194">
    <property type="entry name" value="HELICASE_CTER"/>
    <property type="match status" value="1"/>
</dbReference>
<keyword evidence="8" id="KW-0413">Isomerase</keyword>
<dbReference type="NCBIfam" id="TIGR00614">
    <property type="entry name" value="recQ_fam"/>
    <property type="match status" value="1"/>
</dbReference>
<comment type="caution">
    <text evidence="15">The sequence shown here is derived from an EMBL/GenBank/DDBJ whole genome shotgun (WGS) entry which is preliminary data.</text>
</comment>
<evidence type="ECO:0000256" key="2">
    <source>
        <dbReference type="ARBA" id="ARBA00022723"/>
    </source>
</evidence>
<evidence type="ECO:0000256" key="8">
    <source>
        <dbReference type="ARBA" id="ARBA00023235"/>
    </source>
</evidence>
<gene>
    <name evidence="15" type="ORF">BSZ32_02895</name>
</gene>
<dbReference type="InterPro" id="IPR036388">
    <property type="entry name" value="WH-like_DNA-bd_sf"/>
</dbReference>
<dbReference type="GO" id="GO:0005737">
    <property type="term" value="C:cytoplasm"/>
    <property type="evidence" value="ECO:0007669"/>
    <property type="project" value="TreeGrafter"/>
</dbReference>
<proteinExistence type="inferred from homology"/>
<dbReference type="Pfam" id="PF00271">
    <property type="entry name" value="Helicase_C"/>
    <property type="match status" value="1"/>
</dbReference>
<evidence type="ECO:0000256" key="12">
    <source>
        <dbReference type="ARBA" id="ARBA00044550"/>
    </source>
</evidence>
<dbReference type="SUPFAM" id="SSF52540">
    <property type="entry name" value="P-loop containing nucleoside triphosphate hydrolases"/>
    <property type="match status" value="1"/>
</dbReference>
<keyword evidence="5" id="KW-0347">Helicase</keyword>
<dbReference type="GO" id="GO:0046872">
    <property type="term" value="F:metal ion binding"/>
    <property type="evidence" value="ECO:0007669"/>
    <property type="project" value="UniProtKB-KW"/>
</dbReference>
<dbReference type="GO" id="GO:0003677">
    <property type="term" value="F:DNA binding"/>
    <property type="evidence" value="ECO:0007669"/>
    <property type="project" value="UniProtKB-KW"/>
</dbReference>
<evidence type="ECO:0000256" key="10">
    <source>
        <dbReference type="ARBA" id="ARBA00034808"/>
    </source>
</evidence>
<dbReference type="AlphaFoldDB" id="A0A2S7TZI6"/>
<dbReference type="GO" id="GO:0009378">
    <property type="term" value="F:four-way junction helicase activity"/>
    <property type="evidence" value="ECO:0007669"/>
    <property type="project" value="TreeGrafter"/>
</dbReference>
<dbReference type="GO" id="GO:0005524">
    <property type="term" value="F:ATP binding"/>
    <property type="evidence" value="ECO:0007669"/>
    <property type="project" value="UniProtKB-KW"/>
</dbReference>
<comment type="catalytic activity">
    <reaction evidence="9">
        <text>Couples ATP hydrolysis with the unwinding of duplex DNA by translocating in the 3'-5' direction.</text>
        <dbReference type="EC" id="5.6.2.4"/>
    </reaction>
</comment>
<dbReference type="PANTHER" id="PTHR13710:SF105">
    <property type="entry name" value="ATP-DEPENDENT DNA HELICASE Q1"/>
    <property type="match status" value="1"/>
</dbReference>
<dbReference type="GO" id="GO:0005694">
    <property type="term" value="C:chromosome"/>
    <property type="evidence" value="ECO:0007669"/>
    <property type="project" value="TreeGrafter"/>
</dbReference>
<dbReference type="InterPro" id="IPR001650">
    <property type="entry name" value="Helicase_C-like"/>
</dbReference>
<dbReference type="InterPro" id="IPR011545">
    <property type="entry name" value="DEAD/DEAH_box_helicase_dom"/>
</dbReference>
<evidence type="ECO:0000256" key="11">
    <source>
        <dbReference type="ARBA" id="ARBA00044535"/>
    </source>
</evidence>
<dbReference type="GO" id="GO:0006310">
    <property type="term" value="P:DNA recombination"/>
    <property type="evidence" value="ECO:0007669"/>
    <property type="project" value="InterPro"/>
</dbReference>
<feature type="domain" description="Helicase ATP-binding" evidence="13">
    <location>
        <begin position="26"/>
        <end position="194"/>
    </location>
</feature>
<evidence type="ECO:0000313" key="16">
    <source>
        <dbReference type="Proteomes" id="UP000239907"/>
    </source>
</evidence>
<dbReference type="InterPro" id="IPR014001">
    <property type="entry name" value="Helicase_ATP-bd"/>
</dbReference>
<protein>
    <recommendedName>
        <fullName evidence="11">ATP-dependent DNA helicase RecQ</fullName>
        <ecNumber evidence="10">5.6.2.4</ecNumber>
    </recommendedName>
    <alternativeName>
        <fullName evidence="12">DNA 3'-5' helicase RecQ</fullName>
    </alternativeName>
</protein>
<dbReference type="SMART" id="SM00490">
    <property type="entry name" value="HELICc"/>
    <property type="match status" value="1"/>
</dbReference>
<keyword evidence="16" id="KW-1185">Reference proteome</keyword>
<dbReference type="EC" id="5.6.2.4" evidence="10"/>
<evidence type="ECO:0000259" key="13">
    <source>
        <dbReference type="PROSITE" id="PS51192"/>
    </source>
</evidence>
<dbReference type="SMART" id="SM00487">
    <property type="entry name" value="DEXDc"/>
    <property type="match status" value="1"/>
</dbReference>
<keyword evidence="2" id="KW-0479">Metal-binding</keyword>
<name>A0A2S7TZI6_9BACT</name>
<evidence type="ECO:0000313" key="15">
    <source>
        <dbReference type="EMBL" id="PQJ27544.1"/>
    </source>
</evidence>
<dbReference type="Gene3D" id="1.10.10.10">
    <property type="entry name" value="Winged helix-like DNA-binding domain superfamily/Winged helix DNA-binding domain"/>
    <property type="match status" value="1"/>
</dbReference>
<dbReference type="CDD" id="cd17920">
    <property type="entry name" value="DEXHc_RecQ"/>
    <property type="match status" value="1"/>
</dbReference>
<accession>A0A2S7TZI6</accession>
<comment type="similarity">
    <text evidence="1">Belongs to the helicase family. RecQ subfamily.</text>
</comment>
<dbReference type="GO" id="GO:0006281">
    <property type="term" value="P:DNA repair"/>
    <property type="evidence" value="ECO:0007669"/>
    <property type="project" value="TreeGrafter"/>
</dbReference>
<dbReference type="GO" id="GO:0043138">
    <property type="term" value="F:3'-5' DNA helicase activity"/>
    <property type="evidence" value="ECO:0007669"/>
    <property type="project" value="UniProtKB-EC"/>
</dbReference>
<organism evidence="15 16">
    <name type="scientific">Rubritalea profundi</name>
    <dbReference type="NCBI Taxonomy" id="1658618"/>
    <lineage>
        <taxon>Bacteria</taxon>
        <taxon>Pseudomonadati</taxon>
        <taxon>Verrucomicrobiota</taxon>
        <taxon>Verrucomicrobiia</taxon>
        <taxon>Verrucomicrobiales</taxon>
        <taxon>Rubritaleaceae</taxon>
        <taxon>Rubritalea</taxon>
    </lineage>
</organism>
<dbReference type="RefSeq" id="WP_165788602.1">
    <property type="nucleotide sequence ID" value="NZ_MQWA01000001.1"/>
</dbReference>
<evidence type="ECO:0000256" key="6">
    <source>
        <dbReference type="ARBA" id="ARBA00022840"/>
    </source>
</evidence>
<dbReference type="Gene3D" id="3.40.50.300">
    <property type="entry name" value="P-loop containing nucleotide triphosphate hydrolases"/>
    <property type="match status" value="2"/>
</dbReference>
<dbReference type="InterPro" id="IPR027417">
    <property type="entry name" value="P-loop_NTPase"/>
</dbReference>
<dbReference type="PROSITE" id="PS51192">
    <property type="entry name" value="HELICASE_ATP_BIND_1"/>
    <property type="match status" value="1"/>
</dbReference>
<dbReference type="GO" id="GO:0016787">
    <property type="term" value="F:hydrolase activity"/>
    <property type="evidence" value="ECO:0007669"/>
    <property type="project" value="UniProtKB-KW"/>
</dbReference>
<keyword evidence="6" id="KW-0067">ATP-binding</keyword>
<evidence type="ECO:0000256" key="7">
    <source>
        <dbReference type="ARBA" id="ARBA00023125"/>
    </source>
</evidence>
<evidence type="ECO:0000256" key="4">
    <source>
        <dbReference type="ARBA" id="ARBA00022801"/>
    </source>
</evidence>
<evidence type="ECO:0000256" key="1">
    <source>
        <dbReference type="ARBA" id="ARBA00005446"/>
    </source>
</evidence>
<dbReference type="Pfam" id="PF00270">
    <property type="entry name" value="DEAD"/>
    <property type="match status" value="1"/>
</dbReference>
<dbReference type="InterPro" id="IPR004589">
    <property type="entry name" value="DNA_helicase_ATP-dep_RecQ"/>
</dbReference>
<reference evidence="15 16" key="1">
    <citation type="submission" date="2016-12" db="EMBL/GenBank/DDBJ databases">
        <title>Study of bacterial adaptation to deep sea.</title>
        <authorList>
            <person name="Song J."/>
            <person name="Yoshizawa S."/>
            <person name="Kogure K."/>
        </authorList>
    </citation>
    <scope>NUCLEOTIDE SEQUENCE [LARGE SCALE GENOMIC DNA]</scope>
    <source>
        <strain evidence="15 16">SAORIC-165</strain>
    </source>
</reference>
<feature type="domain" description="Helicase C-terminal" evidence="14">
    <location>
        <begin position="217"/>
        <end position="367"/>
    </location>
</feature>
<evidence type="ECO:0000259" key="14">
    <source>
        <dbReference type="PROSITE" id="PS51194"/>
    </source>
</evidence>
<keyword evidence="7" id="KW-0238">DNA-binding</keyword>
<dbReference type="InterPro" id="IPR032284">
    <property type="entry name" value="RecQ_Zn-bd"/>
</dbReference>
<dbReference type="Pfam" id="PF16124">
    <property type="entry name" value="RecQ_Zn_bind"/>
    <property type="match status" value="1"/>
</dbReference>
<dbReference type="EMBL" id="MQWA01000001">
    <property type="protein sequence ID" value="PQJ27544.1"/>
    <property type="molecule type" value="Genomic_DNA"/>
</dbReference>
<keyword evidence="4" id="KW-0378">Hydrolase</keyword>
<keyword evidence="3" id="KW-0547">Nucleotide-binding</keyword>
<evidence type="ECO:0000256" key="9">
    <source>
        <dbReference type="ARBA" id="ARBA00034617"/>
    </source>
</evidence>
<dbReference type="PANTHER" id="PTHR13710">
    <property type="entry name" value="DNA HELICASE RECQ FAMILY MEMBER"/>
    <property type="match status" value="1"/>
</dbReference>
<evidence type="ECO:0000256" key="5">
    <source>
        <dbReference type="ARBA" id="ARBA00022806"/>
    </source>
</evidence>
<evidence type="ECO:0000256" key="3">
    <source>
        <dbReference type="ARBA" id="ARBA00022741"/>
    </source>
</evidence>